<evidence type="ECO:0000256" key="8">
    <source>
        <dbReference type="ARBA" id="ARBA00023306"/>
    </source>
</evidence>
<evidence type="ECO:0000256" key="1">
    <source>
        <dbReference type="ARBA" id="ARBA00004370"/>
    </source>
</evidence>
<dbReference type="InterPro" id="IPR034746">
    <property type="entry name" value="POTRA"/>
</dbReference>
<feature type="domain" description="POTRA" evidence="10">
    <location>
        <begin position="31"/>
        <end position="99"/>
    </location>
</feature>
<evidence type="ECO:0000256" key="6">
    <source>
        <dbReference type="ARBA" id="ARBA00022989"/>
    </source>
</evidence>
<keyword evidence="6" id="KW-1133">Transmembrane helix</keyword>
<gene>
    <name evidence="11" type="primary">ftsQ</name>
    <name evidence="11" type="ORF">SIID45300_02639</name>
</gene>
<accession>A0ABQ0CBM8</accession>
<dbReference type="RefSeq" id="WP_420905970.1">
    <property type="nucleotide sequence ID" value="NZ_BAAFGK010000004.1"/>
</dbReference>
<dbReference type="PROSITE" id="PS51779">
    <property type="entry name" value="POTRA"/>
    <property type="match status" value="1"/>
</dbReference>
<keyword evidence="8" id="KW-0131">Cell cycle</keyword>
<organism evidence="11 12">
    <name type="scientific">Candidatus Magnetaquiglobus chichijimensis</name>
    <dbReference type="NCBI Taxonomy" id="3141448"/>
    <lineage>
        <taxon>Bacteria</taxon>
        <taxon>Pseudomonadati</taxon>
        <taxon>Pseudomonadota</taxon>
        <taxon>Magnetococcia</taxon>
        <taxon>Magnetococcales</taxon>
        <taxon>Candidatus Magnetaquicoccaceae</taxon>
        <taxon>Candidatus Magnetaquiglobus</taxon>
    </lineage>
</organism>
<comment type="caution">
    <text evidence="11">The sequence shown here is derived from an EMBL/GenBank/DDBJ whole genome shotgun (WGS) entry which is preliminary data.</text>
</comment>
<evidence type="ECO:0000256" key="2">
    <source>
        <dbReference type="ARBA" id="ARBA00022475"/>
    </source>
</evidence>
<dbReference type="Pfam" id="PF08478">
    <property type="entry name" value="POTRA_1"/>
    <property type="match status" value="1"/>
</dbReference>
<keyword evidence="2" id="KW-1003">Cell membrane</keyword>
<evidence type="ECO:0000313" key="11">
    <source>
        <dbReference type="EMBL" id="GAB0058292.1"/>
    </source>
</evidence>
<reference evidence="11 12" key="1">
    <citation type="submission" date="2024-09" db="EMBL/GenBank/DDBJ databases">
        <title>Draft genome sequence of Candidatus Magnetaquicoccaceae bacterium FCR-1.</title>
        <authorList>
            <person name="Shimoshige H."/>
            <person name="Shimamura S."/>
            <person name="Taoka A."/>
            <person name="Kobayashi H."/>
            <person name="Maekawa T."/>
        </authorList>
    </citation>
    <scope>NUCLEOTIDE SEQUENCE [LARGE SCALE GENOMIC DNA]</scope>
    <source>
        <strain evidence="11 12">FCR-1</strain>
    </source>
</reference>
<keyword evidence="5" id="KW-0812">Transmembrane</keyword>
<comment type="subcellular location">
    <subcellularLocation>
        <location evidence="1">Membrane</location>
    </subcellularLocation>
</comment>
<dbReference type="EMBL" id="BAAFGK010000004">
    <property type="protein sequence ID" value="GAB0058292.1"/>
    <property type="molecule type" value="Genomic_DNA"/>
</dbReference>
<protein>
    <submittedName>
        <fullName evidence="11">Cell division protein FtsQ</fullName>
    </submittedName>
</protein>
<keyword evidence="4 11" id="KW-0132">Cell division</keyword>
<keyword evidence="7" id="KW-0472">Membrane</keyword>
<dbReference type="PANTHER" id="PTHR35851">
    <property type="entry name" value="CELL DIVISION PROTEIN FTSQ"/>
    <property type="match status" value="1"/>
</dbReference>
<evidence type="ECO:0000256" key="7">
    <source>
        <dbReference type="ARBA" id="ARBA00023136"/>
    </source>
</evidence>
<sequence length="247" mass="28105">MPRFFLSLLLLILVIFAGRQSWELLKRSNWFPLETIHIRGLVNIPNQVAIGVMETPKGANLLAIDPETIRTRLQTLPWIHSVRVKRIFPSTLTVTLSEKSAVGLSRQGERLMVLDEYGMPIKTFEKGDPLLLPVITPLPGSHQAEQTVKLLNLLDKQAWIKDQLSEAVGTPGDGWTLYTRKGVKLLLSNRAEQELSLLHRLQKRYKILDLRIRQVELRIANRIAIRPESVPEPPRPDKSDLKRAPTT</sequence>
<proteinExistence type="predicted"/>
<name>A0ABQ0CBM8_9PROT</name>
<dbReference type="Gene3D" id="3.10.20.310">
    <property type="entry name" value="membrane protein fhac"/>
    <property type="match status" value="1"/>
</dbReference>
<evidence type="ECO:0000259" key="10">
    <source>
        <dbReference type="PROSITE" id="PS51779"/>
    </source>
</evidence>
<evidence type="ECO:0000313" key="12">
    <source>
        <dbReference type="Proteomes" id="UP001628193"/>
    </source>
</evidence>
<dbReference type="PANTHER" id="PTHR35851:SF1">
    <property type="entry name" value="CELL DIVISION PROTEIN FTSQ"/>
    <property type="match status" value="1"/>
</dbReference>
<dbReference type="Proteomes" id="UP001628193">
    <property type="component" value="Unassembled WGS sequence"/>
</dbReference>
<keyword evidence="3" id="KW-0997">Cell inner membrane</keyword>
<evidence type="ECO:0000256" key="5">
    <source>
        <dbReference type="ARBA" id="ARBA00022692"/>
    </source>
</evidence>
<dbReference type="InterPro" id="IPR013685">
    <property type="entry name" value="POTRA_FtsQ_type"/>
</dbReference>
<evidence type="ECO:0000256" key="4">
    <source>
        <dbReference type="ARBA" id="ARBA00022618"/>
    </source>
</evidence>
<dbReference type="InterPro" id="IPR026579">
    <property type="entry name" value="FtsQ"/>
</dbReference>
<keyword evidence="12" id="KW-1185">Reference proteome</keyword>
<feature type="compositionally biased region" description="Basic and acidic residues" evidence="9">
    <location>
        <begin position="234"/>
        <end position="247"/>
    </location>
</feature>
<dbReference type="InterPro" id="IPR005548">
    <property type="entry name" value="Cell_div_FtsQ/DivIB_C"/>
</dbReference>
<dbReference type="Pfam" id="PF03799">
    <property type="entry name" value="FtsQ_DivIB_C"/>
    <property type="match status" value="1"/>
</dbReference>
<feature type="region of interest" description="Disordered" evidence="9">
    <location>
        <begin position="228"/>
        <end position="247"/>
    </location>
</feature>
<evidence type="ECO:0000256" key="3">
    <source>
        <dbReference type="ARBA" id="ARBA00022519"/>
    </source>
</evidence>
<evidence type="ECO:0000256" key="9">
    <source>
        <dbReference type="SAM" id="MobiDB-lite"/>
    </source>
</evidence>
<dbReference type="GO" id="GO:0051301">
    <property type="term" value="P:cell division"/>
    <property type="evidence" value="ECO:0007669"/>
    <property type="project" value="UniProtKB-KW"/>
</dbReference>